<dbReference type="PANTHER" id="PTHR22792">
    <property type="entry name" value="LUPUS LA PROTEIN-RELATED"/>
    <property type="match status" value="1"/>
</dbReference>
<dbReference type="HOGENOM" id="CLU_443496_0_0_1"/>
<dbReference type="InterPro" id="IPR036390">
    <property type="entry name" value="WH_DNA-bd_sf"/>
</dbReference>
<reference evidence="5 6" key="1">
    <citation type="journal article" date="2011" name="J. Gen. Appl. Microbiol.">
        <title>Draft genome sequencing of the enigmatic basidiomycete Mixia osmundae.</title>
        <authorList>
            <person name="Nishida H."/>
            <person name="Nagatsuka Y."/>
            <person name="Sugiyama J."/>
        </authorList>
    </citation>
    <scope>NUCLEOTIDE SEQUENCE [LARGE SCALE GENOMIC DNA]</scope>
    <source>
        <strain evidence="6">CBS 9802 / IAM 14324 / JCM 22182 / KY 12970</strain>
    </source>
</reference>
<dbReference type="Gene3D" id="3.30.70.330">
    <property type="match status" value="1"/>
</dbReference>
<dbReference type="InParanoid" id="G7E6Y9"/>
<evidence type="ECO:0000313" key="6">
    <source>
        <dbReference type="Proteomes" id="UP000009131"/>
    </source>
</evidence>
<feature type="region of interest" description="Disordered" evidence="3">
    <location>
        <begin position="484"/>
        <end position="555"/>
    </location>
</feature>
<dbReference type="InterPro" id="IPR045180">
    <property type="entry name" value="La_dom_prot"/>
</dbReference>
<evidence type="ECO:0000259" key="4">
    <source>
        <dbReference type="PROSITE" id="PS50961"/>
    </source>
</evidence>
<keyword evidence="6" id="KW-1185">Reference proteome</keyword>
<feature type="compositionally biased region" description="Basic and acidic residues" evidence="3">
    <location>
        <begin position="52"/>
        <end position="69"/>
    </location>
</feature>
<dbReference type="EMBL" id="BABT02000153">
    <property type="protein sequence ID" value="GAA98599.1"/>
    <property type="molecule type" value="Genomic_DNA"/>
</dbReference>
<dbReference type="GO" id="GO:0003729">
    <property type="term" value="F:mRNA binding"/>
    <property type="evidence" value="ECO:0007669"/>
    <property type="project" value="TreeGrafter"/>
</dbReference>
<proteinExistence type="predicted"/>
<comment type="caution">
    <text evidence="5">The sequence shown here is derived from an EMBL/GenBank/DDBJ whole genome shotgun (WGS) entry which is preliminary data.</text>
</comment>
<feature type="region of interest" description="Disordered" evidence="3">
    <location>
        <begin position="1"/>
        <end position="95"/>
    </location>
</feature>
<dbReference type="InterPro" id="IPR006630">
    <property type="entry name" value="La_HTH"/>
</dbReference>
<gene>
    <name evidence="5" type="primary">Mo05286</name>
    <name evidence="5" type="ORF">E5Q_05286</name>
</gene>
<dbReference type="Pfam" id="PF05383">
    <property type="entry name" value="La"/>
    <property type="match status" value="1"/>
</dbReference>
<dbReference type="eggNOG" id="KOG0118">
    <property type="taxonomic scope" value="Eukaryota"/>
</dbReference>
<protein>
    <recommendedName>
        <fullName evidence="4">HTH La-type RNA-binding domain-containing protein</fullName>
    </recommendedName>
</protein>
<keyword evidence="1 2" id="KW-0694">RNA-binding</keyword>
<dbReference type="InterPro" id="IPR012677">
    <property type="entry name" value="Nucleotide-bd_a/b_plait_sf"/>
</dbReference>
<reference evidence="5 6" key="2">
    <citation type="journal article" date="2012" name="Open Biol.">
        <title>Characteristics of nucleosomes and linker DNA regions on the genome of the basidiomycete Mixia osmundae revealed by mono- and dinucleosome mapping.</title>
        <authorList>
            <person name="Nishida H."/>
            <person name="Kondo S."/>
            <person name="Matsumoto T."/>
            <person name="Suzuki Y."/>
            <person name="Yoshikawa H."/>
            <person name="Taylor T.D."/>
            <person name="Sugiyama J."/>
        </authorList>
    </citation>
    <scope>NUCLEOTIDE SEQUENCE [LARGE SCALE GENOMIC DNA]</scope>
    <source>
        <strain evidence="6">CBS 9802 / IAM 14324 / JCM 22182 / KY 12970</strain>
    </source>
</reference>
<feature type="compositionally biased region" description="Polar residues" evidence="3">
    <location>
        <begin position="37"/>
        <end position="47"/>
    </location>
</feature>
<name>G7E6Y9_MIXOS</name>
<feature type="compositionally biased region" description="Basic and acidic residues" evidence="3">
    <location>
        <begin position="532"/>
        <end position="548"/>
    </location>
</feature>
<dbReference type="AlphaFoldDB" id="G7E6Y9"/>
<evidence type="ECO:0000256" key="3">
    <source>
        <dbReference type="SAM" id="MobiDB-lite"/>
    </source>
</evidence>
<evidence type="ECO:0000313" key="5">
    <source>
        <dbReference type="EMBL" id="GAA98599.1"/>
    </source>
</evidence>
<dbReference type="STRING" id="764103.G7E6Y9"/>
<dbReference type="InterPro" id="IPR036388">
    <property type="entry name" value="WH-like_DNA-bd_sf"/>
</dbReference>
<feature type="compositionally biased region" description="Gly residues" evidence="3">
    <location>
        <begin position="521"/>
        <end position="531"/>
    </location>
</feature>
<dbReference type="CDD" id="cd12291">
    <property type="entry name" value="RRM1_La"/>
    <property type="match status" value="1"/>
</dbReference>
<dbReference type="SMART" id="SM00715">
    <property type="entry name" value="LA"/>
    <property type="match status" value="1"/>
</dbReference>
<accession>G7E6Y9</accession>
<feature type="compositionally biased region" description="Basic and acidic residues" evidence="3">
    <location>
        <begin position="484"/>
        <end position="517"/>
    </location>
</feature>
<dbReference type="GO" id="GO:0005634">
    <property type="term" value="C:nucleus"/>
    <property type="evidence" value="ECO:0007669"/>
    <property type="project" value="TreeGrafter"/>
</dbReference>
<organism evidence="5 6">
    <name type="scientific">Mixia osmundae (strain CBS 9802 / IAM 14324 / JCM 22182 / KY 12970)</name>
    <dbReference type="NCBI Taxonomy" id="764103"/>
    <lineage>
        <taxon>Eukaryota</taxon>
        <taxon>Fungi</taxon>
        <taxon>Dikarya</taxon>
        <taxon>Basidiomycota</taxon>
        <taxon>Pucciniomycotina</taxon>
        <taxon>Mixiomycetes</taxon>
        <taxon>Mixiales</taxon>
        <taxon>Mixiaceae</taxon>
        <taxon>Mixia</taxon>
    </lineage>
</organism>
<dbReference type="SUPFAM" id="SSF46785">
    <property type="entry name" value="Winged helix' DNA-binding domain"/>
    <property type="match status" value="1"/>
</dbReference>
<evidence type="ECO:0000256" key="1">
    <source>
        <dbReference type="ARBA" id="ARBA00022884"/>
    </source>
</evidence>
<evidence type="ECO:0000256" key="2">
    <source>
        <dbReference type="PROSITE-ProRule" id="PRU00332"/>
    </source>
</evidence>
<sequence>MPATVGVAAGAPIDPATASKTEDLREGEVSASAVQGKETNTKSTGAENSDVIDEKTVKAAEGTADDRTTEINGHASTSAEASTSSAPERDPESQEVKMVEQIEFYLSDSNLPYDRHMFIETQKTLSEDEQHARPGTGWVSIAHFFSFSRMRAYKTLFADREDRAACVAQSFRTYSAEALEVSEDNVNIRRRKSILEGNPTKPVERSIYIKGFPTDKQSKADLEALQIQLEKWVQAQLDGKGKVLAVRMRRKKEAGSGDVFKGSVFAECATVDTAKAFLALDPQPTFPEQSEPVVSMFKQAYMDMKNAEKNIDPTVDRTRPAPGTFSGKGFNAFVELRAAAKARKASPAKGNKAEALPERAIFLDGQRIAFDEQGKLVEADELTFRKHAVLRFTGLSDPRENRMLSRFKEAVAAKLADKESSERRGPIGFVELPQDSEEAGTINFTRSLTEDEIRSLVTDGIEVNENKIVFEQMTAEAERTHHINRATDRALEALHDPSKRADAPREYRDGRSSDRGRGGKSRGGGRGGSRGGKNDRGNRRDDRKRAAETDTTLGKSLLLLPSSSALTKRQRQRPEATICISQCAREGTFVPRAASVPEFMLQTYKSTLYNCSQHAC</sequence>
<feature type="domain" description="HTH La-type RNA-binding" evidence="4">
    <location>
        <begin position="88"/>
        <end position="200"/>
    </location>
</feature>
<dbReference type="Proteomes" id="UP000009131">
    <property type="component" value="Unassembled WGS sequence"/>
</dbReference>
<dbReference type="PROSITE" id="PS50961">
    <property type="entry name" value="HTH_LA"/>
    <property type="match status" value="1"/>
</dbReference>
<dbReference type="OrthoDB" id="439993at2759"/>
<dbReference type="Gene3D" id="1.10.10.10">
    <property type="entry name" value="Winged helix-like DNA-binding domain superfamily/Winged helix DNA-binding domain"/>
    <property type="match status" value="1"/>
</dbReference>
<feature type="compositionally biased region" description="Low complexity" evidence="3">
    <location>
        <begin position="75"/>
        <end position="86"/>
    </location>
</feature>
<dbReference type="PANTHER" id="PTHR22792:SF140">
    <property type="entry name" value="ACHILLES, ISOFORM A"/>
    <property type="match status" value="1"/>
</dbReference>